<dbReference type="Proteomes" id="UP000030686">
    <property type="component" value="Unassembled WGS sequence"/>
</dbReference>
<accession>W6Q5G1</accession>
<evidence type="ECO:0000313" key="1">
    <source>
        <dbReference type="EMBL" id="CDM31221.1"/>
    </source>
</evidence>
<evidence type="ECO:0000313" key="2">
    <source>
        <dbReference type="Proteomes" id="UP000030686"/>
    </source>
</evidence>
<name>W6Q5G1_PENRF</name>
<gene>
    <name evidence="1" type="ORF">PROQFM164_S02g001371</name>
</gene>
<sequence>MAGSSLARDVLNGRYVPNGRFALTALPKTASSVLGKPPAGMDMALRPPLLRGEVVVSTVSGGI</sequence>
<proteinExistence type="predicted"/>
<protein>
    <submittedName>
        <fullName evidence="1">Genomic scaffold, ProqFM164S02</fullName>
    </submittedName>
</protein>
<dbReference type="EMBL" id="HG792016">
    <property type="protein sequence ID" value="CDM31221.1"/>
    <property type="molecule type" value="Genomic_DNA"/>
</dbReference>
<reference evidence="1" key="1">
    <citation type="journal article" date="2014" name="Nat. Commun.">
        <title>Multiple recent horizontal transfers of a large genomic region in cheese making fungi.</title>
        <authorList>
            <person name="Cheeseman K."/>
            <person name="Ropars J."/>
            <person name="Renault P."/>
            <person name="Dupont J."/>
            <person name="Gouzy J."/>
            <person name="Branca A."/>
            <person name="Abraham A.L."/>
            <person name="Ceppi M."/>
            <person name="Conseiller E."/>
            <person name="Debuchy R."/>
            <person name="Malagnac F."/>
            <person name="Goarin A."/>
            <person name="Silar P."/>
            <person name="Lacoste S."/>
            <person name="Sallet E."/>
            <person name="Bensimon A."/>
            <person name="Giraud T."/>
            <person name="Brygoo Y."/>
        </authorList>
    </citation>
    <scope>NUCLEOTIDE SEQUENCE [LARGE SCALE GENOMIC DNA]</scope>
    <source>
        <strain evidence="1">FM164</strain>
    </source>
</reference>
<dbReference type="AlphaFoldDB" id="W6Q5G1"/>
<organism evidence="1 2">
    <name type="scientific">Penicillium roqueforti (strain FM164)</name>
    <dbReference type="NCBI Taxonomy" id="1365484"/>
    <lineage>
        <taxon>Eukaryota</taxon>
        <taxon>Fungi</taxon>
        <taxon>Dikarya</taxon>
        <taxon>Ascomycota</taxon>
        <taxon>Pezizomycotina</taxon>
        <taxon>Eurotiomycetes</taxon>
        <taxon>Eurotiomycetidae</taxon>
        <taxon>Eurotiales</taxon>
        <taxon>Aspergillaceae</taxon>
        <taxon>Penicillium</taxon>
    </lineage>
</organism>
<keyword evidence="2" id="KW-1185">Reference proteome</keyword>